<gene>
    <name evidence="2" type="ORF">ACFOD9_04045</name>
</gene>
<organism evidence="2 3">
    <name type="scientific">Novosphingobium bradum</name>
    <dbReference type="NCBI Taxonomy" id="1737444"/>
    <lineage>
        <taxon>Bacteria</taxon>
        <taxon>Pseudomonadati</taxon>
        <taxon>Pseudomonadota</taxon>
        <taxon>Alphaproteobacteria</taxon>
        <taxon>Sphingomonadales</taxon>
        <taxon>Sphingomonadaceae</taxon>
        <taxon>Novosphingobium</taxon>
    </lineage>
</organism>
<dbReference type="InterPro" id="IPR009875">
    <property type="entry name" value="PilZ_domain"/>
</dbReference>
<dbReference type="EMBL" id="JBHRTQ010000004">
    <property type="protein sequence ID" value="MFC3173418.1"/>
    <property type="molecule type" value="Genomic_DNA"/>
</dbReference>
<accession>A0ABV7IL55</accession>
<keyword evidence="3" id="KW-1185">Reference proteome</keyword>
<name>A0ABV7IL55_9SPHN</name>
<protein>
    <submittedName>
        <fullName evidence="2">PilZ domain-containing protein</fullName>
    </submittedName>
</protein>
<reference evidence="3" key="1">
    <citation type="journal article" date="2019" name="Int. J. Syst. Evol. Microbiol.">
        <title>The Global Catalogue of Microorganisms (GCM) 10K type strain sequencing project: providing services to taxonomists for standard genome sequencing and annotation.</title>
        <authorList>
            <consortium name="The Broad Institute Genomics Platform"/>
            <consortium name="The Broad Institute Genome Sequencing Center for Infectious Disease"/>
            <person name="Wu L."/>
            <person name="Ma J."/>
        </authorList>
    </citation>
    <scope>NUCLEOTIDE SEQUENCE [LARGE SCALE GENOMIC DNA]</scope>
    <source>
        <strain evidence="3">KCTC 42984</strain>
    </source>
</reference>
<dbReference type="Pfam" id="PF07238">
    <property type="entry name" value="PilZ"/>
    <property type="match status" value="1"/>
</dbReference>
<evidence type="ECO:0000259" key="1">
    <source>
        <dbReference type="Pfam" id="PF07238"/>
    </source>
</evidence>
<evidence type="ECO:0000313" key="2">
    <source>
        <dbReference type="EMBL" id="MFC3173418.1"/>
    </source>
</evidence>
<evidence type="ECO:0000313" key="3">
    <source>
        <dbReference type="Proteomes" id="UP001595604"/>
    </source>
</evidence>
<feature type="domain" description="PilZ" evidence="1">
    <location>
        <begin position="15"/>
        <end position="90"/>
    </location>
</feature>
<dbReference type="SUPFAM" id="SSF141371">
    <property type="entry name" value="PilZ domain-like"/>
    <property type="match status" value="1"/>
</dbReference>
<proteinExistence type="predicted"/>
<comment type="caution">
    <text evidence="2">The sequence shown here is derived from an EMBL/GenBank/DDBJ whole genome shotgun (WGS) entry which is preliminary data.</text>
</comment>
<dbReference type="Gene3D" id="2.40.10.220">
    <property type="entry name" value="predicted glycosyltransferase like domains"/>
    <property type="match status" value="1"/>
</dbReference>
<sequence>MTGRSLHLTEPMIGRRRDARLRVELTARLITLDGTIRAVLADLARWGARLAAPDAAIRPGQDAVLAWDRFEAFGTVVWCGDGYLGMTFDDPLAPAVLVATRMAQDARAMPLERQLQREAAQAFVNPRYKL</sequence>
<dbReference type="RefSeq" id="WP_379508805.1">
    <property type="nucleotide sequence ID" value="NZ_JBHRTQ010000004.1"/>
</dbReference>
<dbReference type="Proteomes" id="UP001595604">
    <property type="component" value="Unassembled WGS sequence"/>
</dbReference>